<feature type="region of interest" description="Disordered" evidence="3">
    <location>
        <begin position="87"/>
        <end position="114"/>
    </location>
</feature>
<dbReference type="GO" id="GO:0005886">
    <property type="term" value="C:plasma membrane"/>
    <property type="evidence" value="ECO:0007669"/>
    <property type="project" value="TreeGrafter"/>
</dbReference>
<keyword evidence="4" id="KW-1133">Transmembrane helix</keyword>
<dbReference type="EMBL" id="FOYW01000001">
    <property type="protein sequence ID" value="SFR53672.1"/>
    <property type="molecule type" value="Genomic_DNA"/>
</dbReference>
<feature type="compositionally biased region" description="Basic and acidic residues" evidence="3">
    <location>
        <begin position="87"/>
        <end position="102"/>
    </location>
</feature>
<dbReference type="InterPro" id="IPR009081">
    <property type="entry name" value="PP-bd_ACP"/>
</dbReference>
<dbReference type="STRING" id="650891.SAMN05216203_1231"/>
<dbReference type="Proteomes" id="UP000198644">
    <property type="component" value="Unassembled WGS sequence"/>
</dbReference>
<keyword evidence="4" id="KW-0812">Transmembrane</keyword>
<dbReference type="GO" id="GO:0070566">
    <property type="term" value="F:adenylyltransferase activity"/>
    <property type="evidence" value="ECO:0007669"/>
    <property type="project" value="TreeGrafter"/>
</dbReference>
<reference evidence="6 7" key="1">
    <citation type="submission" date="2016-10" db="EMBL/GenBank/DDBJ databases">
        <authorList>
            <person name="de Groot N.N."/>
        </authorList>
    </citation>
    <scope>NUCLEOTIDE SEQUENCE [LARGE SCALE GENOMIC DNA]</scope>
    <source>
        <strain evidence="6 7">CGMCC 1.9167</strain>
    </source>
</reference>
<dbReference type="InterPro" id="IPR000873">
    <property type="entry name" value="AMP-dep_synth/lig_dom"/>
</dbReference>
<protein>
    <submittedName>
        <fullName evidence="6">Acyl carrier protein</fullName>
    </submittedName>
</protein>
<dbReference type="PROSITE" id="PS00455">
    <property type="entry name" value="AMP_BINDING"/>
    <property type="match status" value="1"/>
</dbReference>
<evidence type="ECO:0000313" key="6">
    <source>
        <dbReference type="EMBL" id="SFR53672.1"/>
    </source>
</evidence>
<organism evidence="6 7">
    <name type="scientific">Marinobacter daqiaonensis</name>
    <dbReference type="NCBI Taxonomy" id="650891"/>
    <lineage>
        <taxon>Bacteria</taxon>
        <taxon>Pseudomonadati</taxon>
        <taxon>Pseudomonadota</taxon>
        <taxon>Gammaproteobacteria</taxon>
        <taxon>Pseudomonadales</taxon>
        <taxon>Marinobacteraceae</taxon>
        <taxon>Marinobacter</taxon>
    </lineage>
</organism>
<feature type="region of interest" description="Disordered" evidence="3">
    <location>
        <begin position="1"/>
        <end position="38"/>
    </location>
</feature>
<dbReference type="InterPro" id="IPR020845">
    <property type="entry name" value="AMP-binding_CS"/>
</dbReference>
<dbReference type="OrthoDB" id="9757559at2"/>
<dbReference type="InterPro" id="IPR042099">
    <property type="entry name" value="ANL_N_sf"/>
</dbReference>
<keyword evidence="7" id="KW-1185">Reference proteome</keyword>
<name>A0A1I6HGQ2_9GAMM</name>
<evidence type="ECO:0000256" key="4">
    <source>
        <dbReference type="SAM" id="Phobius"/>
    </source>
</evidence>
<dbReference type="GO" id="GO:0071766">
    <property type="term" value="P:Actinobacterium-type cell wall biogenesis"/>
    <property type="evidence" value="ECO:0007669"/>
    <property type="project" value="UniProtKB-ARBA"/>
</dbReference>
<keyword evidence="2" id="KW-0436">Ligase</keyword>
<dbReference type="InterPro" id="IPR002123">
    <property type="entry name" value="Plipid/glycerol_acylTrfase"/>
</dbReference>
<dbReference type="Gene3D" id="3.30.300.30">
    <property type="match status" value="1"/>
</dbReference>
<dbReference type="GO" id="GO:0016874">
    <property type="term" value="F:ligase activity"/>
    <property type="evidence" value="ECO:0007669"/>
    <property type="project" value="UniProtKB-KW"/>
</dbReference>
<accession>A0A1I6HGQ2</accession>
<dbReference type="PANTHER" id="PTHR22754:SF32">
    <property type="entry name" value="DISCO-INTERACTING PROTEIN 2"/>
    <property type="match status" value="1"/>
</dbReference>
<keyword evidence="4" id="KW-0472">Membrane</keyword>
<dbReference type="AlphaFoldDB" id="A0A1I6HGQ2"/>
<evidence type="ECO:0000313" key="7">
    <source>
        <dbReference type="Proteomes" id="UP000198644"/>
    </source>
</evidence>
<sequence length="940" mass="105553">MAESDNNDPMTETMVAAVKETLRHGDSEDGDQQPEITLDSRLDMDLGLDSLSRAELLVNAERRFGVQLPEELLSEADTPRDILDAVARQRGEQPTSDRDRGSSEGLEDTEADRERFEVPDFETLQEALQWHNREHPGRTYLHWVKSYDEIRPLTYGDLHKGALRVANGLFQHDLQQRDTVALMLPTGHDYFYGFFGALYGNAIPVPMYPPMRMSQLEEHLRRQASILNNARAKVMITVPEVCRLSSLIKGLVPGLEHVVTPDELWAKPMDRPVSGPETDDIAFLQYTSGSTGTPKGVELRHANLFANMGAGNEVLKVDQDDVFVSWLPLYHDMGLIGTCLSSLWYGLHLVIMSPLLFLTKPRYWLWAIHQFGGTLSPSPNFGYELCLNRLEDEDLEGLDLSSWRVAFNGAEAVSPDTVERFTGRFESLGFRPEAMAPVYGLAENCVALTLPEEPRKPVIDTIDRDRFQEQGEARPVDADQSGALRMVSCGKPIPHHRIRIVDERGEELPERQEGSLQFTGPSATRGYHRSPEKTEELFDGEWLNTGDRGYIADGELYLSGRNKDLIVRGGRNIYPGEIEETVGALDQIRSGCVAAFAAGMGEREGEKLVVVAETRETDETVHDRLKQEIARITRDSLGIDVDEVVIAKPHTVPKTSSGKLRRNDCRLRYERGELERKEVPVWRQLARLARSSWPQQIRRMGVQAGRWLYAGWAWTALGLVSLPVVVLVNLLPRLSWRWQLCHGGARLLGLLTGTGLHIEGQQRLRELPESCVIVANHSSYTDALVMTALMPVPVHFVAKAELNRFAVLRRFLRLMGVHTIDRSSEQSSVRGSRKVAEQARGQRLVYFAEGSFDAAPGLRPFHMGAFMTAALLDEPVIPVAIIGSREKMPADRWNPRPGPIEVIVGEAIDPEGDDWSSATRLRDTTRRRLLDMTGEPDRLR</sequence>
<dbReference type="RefSeq" id="WP_092009823.1">
    <property type="nucleotide sequence ID" value="NZ_FOYW01000001.1"/>
</dbReference>
<dbReference type="Pfam" id="PF00550">
    <property type="entry name" value="PP-binding"/>
    <property type="match status" value="1"/>
</dbReference>
<dbReference type="InterPro" id="IPR040097">
    <property type="entry name" value="FAAL/FAAC"/>
</dbReference>
<dbReference type="Gene3D" id="3.40.50.12780">
    <property type="entry name" value="N-terminal domain of ligase-like"/>
    <property type="match status" value="1"/>
</dbReference>
<comment type="similarity">
    <text evidence="1">Belongs to the ATP-dependent AMP-binding enzyme family.</text>
</comment>
<dbReference type="Pfam" id="PF01553">
    <property type="entry name" value="Acyltransferase"/>
    <property type="match status" value="1"/>
</dbReference>
<dbReference type="FunFam" id="3.40.50.12780:FF:000013">
    <property type="entry name" value="Long-chain-fatty-acid--AMP ligase FadD32"/>
    <property type="match status" value="1"/>
</dbReference>
<feature type="region of interest" description="Disordered" evidence="3">
    <location>
        <begin position="505"/>
        <end position="534"/>
    </location>
</feature>
<dbReference type="Pfam" id="PF00501">
    <property type="entry name" value="AMP-binding"/>
    <property type="match status" value="1"/>
</dbReference>
<dbReference type="GO" id="GO:0016746">
    <property type="term" value="F:acyltransferase activity"/>
    <property type="evidence" value="ECO:0007669"/>
    <property type="project" value="InterPro"/>
</dbReference>
<dbReference type="PROSITE" id="PS50075">
    <property type="entry name" value="CARRIER"/>
    <property type="match status" value="1"/>
</dbReference>
<evidence type="ECO:0000256" key="2">
    <source>
        <dbReference type="ARBA" id="ARBA00022598"/>
    </source>
</evidence>
<gene>
    <name evidence="6" type="ORF">SAMN05216203_1231</name>
</gene>
<proteinExistence type="inferred from homology"/>
<dbReference type="Gene3D" id="1.10.1200.10">
    <property type="entry name" value="ACP-like"/>
    <property type="match status" value="1"/>
</dbReference>
<dbReference type="InterPro" id="IPR036736">
    <property type="entry name" value="ACP-like_sf"/>
</dbReference>
<dbReference type="CDD" id="cd05931">
    <property type="entry name" value="FAAL"/>
    <property type="match status" value="1"/>
</dbReference>
<feature type="transmembrane region" description="Helical" evidence="4">
    <location>
        <begin position="707"/>
        <end position="731"/>
    </location>
</feature>
<dbReference type="SUPFAM" id="SSF56801">
    <property type="entry name" value="Acetyl-CoA synthetase-like"/>
    <property type="match status" value="1"/>
</dbReference>
<evidence type="ECO:0000259" key="5">
    <source>
        <dbReference type="PROSITE" id="PS50075"/>
    </source>
</evidence>
<dbReference type="SUPFAM" id="SSF69593">
    <property type="entry name" value="Glycerol-3-phosphate (1)-acyltransferase"/>
    <property type="match status" value="1"/>
</dbReference>
<dbReference type="SMART" id="SM00563">
    <property type="entry name" value="PlsC"/>
    <property type="match status" value="1"/>
</dbReference>
<dbReference type="InterPro" id="IPR045851">
    <property type="entry name" value="AMP-bd_C_sf"/>
</dbReference>
<feature type="domain" description="Carrier" evidence="5">
    <location>
        <begin position="8"/>
        <end position="90"/>
    </location>
</feature>
<dbReference type="PANTHER" id="PTHR22754">
    <property type="entry name" value="DISCO-INTERACTING PROTEIN 2 DIP2 -RELATED"/>
    <property type="match status" value="1"/>
</dbReference>
<dbReference type="SUPFAM" id="SSF47336">
    <property type="entry name" value="ACP-like"/>
    <property type="match status" value="1"/>
</dbReference>
<dbReference type="CDD" id="cd07989">
    <property type="entry name" value="LPLAT_AGPAT-like"/>
    <property type="match status" value="1"/>
</dbReference>
<dbReference type="GO" id="GO:0006633">
    <property type="term" value="P:fatty acid biosynthetic process"/>
    <property type="evidence" value="ECO:0007669"/>
    <property type="project" value="TreeGrafter"/>
</dbReference>
<evidence type="ECO:0000256" key="1">
    <source>
        <dbReference type="ARBA" id="ARBA00006432"/>
    </source>
</evidence>
<evidence type="ECO:0000256" key="3">
    <source>
        <dbReference type="SAM" id="MobiDB-lite"/>
    </source>
</evidence>